<evidence type="ECO:0000313" key="3">
    <source>
        <dbReference type="Proteomes" id="UP000241675"/>
    </source>
</evidence>
<sequence>MTDPIEFFQKVLPTHVERVKKLIGAGVDVKLGFFSVAFLKDGKTLSNCSLPSATTTLINGTAPKASAMMVETGLIQTITEAYDAMFPGKMSGESVDFVAIAHFEKDGIDYNPGEVVNLLPEEAAKYSGYVKSLEPAVPSEPKPKPKPKPAAPVATKPVGSKPTNKKVALSEAQALLQPVRGTDEDSTYYAVALSQSVKVGARVRKTALSIRIEGDLSKADEIRASSAGFTKSSSGHLSVHVDCKAVPPMAVLGGMLFRLGTTFDQVVTNEKELPHEG</sequence>
<protein>
    <submittedName>
        <fullName evidence="2">Uncharacterized protein</fullName>
    </submittedName>
</protein>
<reference evidence="3" key="1">
    <citation type="submission" date="2017-10" db="EMBL/GenBank/DDBJ databases">
        <authorList>
            <person name="Peters D.L."/>
        </authorList>
    </citation>
    <scope>NUCLEOTIDE SEQUENCE [LARGE SCALE GENOMIC DNA]</scope>
</reference>
<accession>A0A2D2W2U8</accession>
<keyword evidence="3" id="KW-1185">Reference proteome</keyword>
<name>A0A2D2W2U8_9CAUD</name>
<feature type="region of interest" description="Disordered" evidence="1">
    <location>
        <begin position="135"/>
        <end position="164"/>
    </location>
</feature>
<reference evidence="2 3" key="2">
    <citation type="submission" date="2017-11" db="EMBL/GenBank/DDBJ databases">
        <title>Lysogenic conversion of Stenotrophomonas maltophilia by temperate phage DLP4.</title>
        <authorList>
            <person name="Dennis J."/>
            <person name="Stothard P."/>
        </authorList>
    </citation>
    <scope>NUCLEOTIDE SEQUENCE [LARGE SCALE GENOMIC DNA]</scope>
</reference>
<dbReference type="Proteomes" id="UP000241675">
    <property type="component" value="Segment"/>
</dbReference>
<gene>
    <name evidence="2" type="ORF">DLP05_144</name>
</gene>
<evidence type="ECO:0000256" key="1">
    <source>
        <dbReference type="SAM" id="MobiDB-lite"/>
    </source>
</evidence>
<dbReference type="EMBL" id="MG189906">
    <property type="protein sequence ID" value="ATS92306.1"/>
    <property type="molecule type" value="Genomic_DNA"/>
</dbReference>
<proteinExistence type="predicted"/>
<organism evidence="2 3">
    <name type="scientific">Stenotrophomonas phage vB_SmaS_DLP_5</name>
    <dbReference type="NCBI Taxonomy" id="2044561"/>
    <lineage>
        <taxon>Viruses</taxon>
        <taxon>Duplodnaviria</taxon>
        <taxon>Heunggongvirae</taxon>
        <taxon>Uroviricota</taxon>
        <taxon>Caudoviricetes</taxon>
        <taxon>Delepquintavirus</taxon>
        <taxon>Delepquintavirus DLP5</taxon>
    </lineage>
</organism>
<evidence type="ECO:0000313" key="2">
    <source>
        <dbReference type="EMBL" id="ATS92306.1"/>
    </source>
</evidence>